<feature type="non-terminal residue" evidence="2">
    <location>
        <position position="256"/>
    </location>
</feature>
<feature type="non-terminal residue" evidence="2">
    <location>
        <position position="1"/>
    </location>
</feature>
<feature type="compositionally biased region" description="Polar residues" evidence="1">
    <location>
        <begin position="238"/>
        <end position="256"/>
    </location>
</feature>
<reference evidence="2" key="1">
    <citation type="submission" date="2021-04" db="EMBL/GenBank/DDBJ databases">
        <authorList>
            <consortium name="Molecular Ecology Group"/>
        </authorList>
    </citation>
    <scope>NUCLEOTIDE SEQUENCE</scope>
</reference>
<dbReference type="OrthoDB" id="421226at2759"/>
<sequence>AMARSKSTPGLVESTGQTPLDAMIIQRHHTLPVGLIHKDGSSVDRTAPSRDDHSTAVLSNTQSEDNLISRCGTEQIRRHSTDSQQQVGNMTISMTISSMTSYSETPPQKSPVCTEIGRNPFSTPSPSSPKITGYHKNNPTAVVSSASLANGHSSLGHLTPHHAPPVISQAAAQYGYQNLAYINPGQPINFLSPFCPPHTSYPASPSHFPGSSPAFHPPATPSLLLPHVPPNPTPLGSDGTTPHLGQTPLLSFSPSP</sequence>
<proteinExistence type="predicted"/>
<protein>
    <submittedName>
        <fullName evidence="2">Uncharacterized protein</fullName>
    </submittedName>
</protein>
<dbReference type="Proteomes" id="UP000678393">
    <property type="component" value="Unassembled WGS sequence"/>
</dbReference>
<feature type="region of interest" description="Disordered" evidence="1">
    <location>
        <begin position="38"/>
        <end position="66"/>
    </location>
</feature>
<keyword evidence="3" id="KW-1185">Reference proteome</keyword>
<feature type="compositionally biased region" description="Polar residues" evidence="1">
    <location>
        <begin position="56"/>
        <end position="66"/>
    </location>
</feature>
<accession>A0A8S3ZMD5</accession>
<name>A0A8S3ZMD5_9EUPU</name>
<organism evidence="2 3">
    <name type="scientific">Candidula unifasciata</name>
    <dbReference type="NCBI Taxonomy" id="100452"/>
    <lineage>
        <taxon>Eukaryota</taxon>
        <taxon>Metazoa</taxon>
        <taxon>Spiralia</taxon>
        <taxon>Lophotrochozoa</taxon>
        <taxon>Mollusca</taxon>
        <taxon>Gastropoda</taxon>
        <taxon>Heterobranchia</taxon>
        <taxon>Euthyneura</taxon>
        <taxon>Panpulmonata</taxon>
        <taxon>Eupulmonata</taxon>
        <taxon>Stylommatophora</taxon>
        <taxon>Helicina</taxon>
        <taxon>Helicoidea</taxon>
        <taxon>Geomitridae</taxon>
        <taxon>Candidula</taxon>
    </lineage>
</organism>
<dbReference type="EMBL" id="CAJHNH020003279">
    <property type="protein sequence ID" value="CAG5128935.1"/>
    <property type="molecule type" value="Genomic_DNA"/>
</dbReference>
<comment type="caution">
    <text evidence="2">The sequence shown here is derived from an EMBL/GenBank/DDBJ whole genome shotgun (WGS) entry which is preliminary data.</text>
</comment>
<gene>
    <name evidence="2" type="ORF">CUNI_LOCUS14493</name>
</gene>
<feature type="compositionally biased region" description="Basic and acidic residues" evidence="1">
    <location>
        <begin position="38"/>
        <end position="54"/>
    </location>
</feature>
<evidence type="ECO:0000256" key="1">
    <source>
        <dbReference type="SAM" id="MobiDB-lite"/>
    </source>
</evidence>
<dbReference type="AlphaFoldDB" id="A0A8S3ZMD5"/>
<feature type="region of interest" description="Disordered" evidence="1">
    <location>
        <begin position="203"/>
        <end position="256"/>
    </location>
</feature>
<evidence type="ECO:0000313" key="2">
    <source>
        <dbReference type="EMBL" id="CAG5128935.1"/>
    </source>
</evidence>
<evidence type="ECO:0000313" key="3">
    <source>
        <dbReference type="Proteomes" id="UP000678393"/>
    </source>
</evidence>